<sequence length="370" mass="41786">MASPSPSKKTKKDLVNLEGYVNFVGSPRKAKQKAADKKEIEFFEVSVNCENNTVRAVCYDLDRRPLLEKFNKESNSCCLLNAEKSDNDVIILDDTIIKQKKVAFDNKTFEPQITSLMSVLQEIPIWARVSVLGRIYDLQDTSSSSKQKTKLREAKIIDQSNVSRQITFFDHFDEVDEGKVYKITNVMVAKYDKKKVLKVSENSSIQEIHDKPEIPKPATTTRSSEKCSGIVCMVDPKSLNTRFLCGKCEKETQRNHDNLFYCCNNISIESEMVKKEDVIFMVKSSVGEESLKIQLNSKKHLLESMVGVPTTNPLFLKLFMGSKVDVTYKMVSTVKDVVDISDCAQQSTSKLAPQNIDEQPSTDSINTESN</sequence>
<proteinExistence type="predicted"/>
<dbReference type="AlphaFoldDB" id="A0A7M6DPE7"/>
<protein>
    <submittedName>
        <fullName evidence="2">Uncharacterized protein</fullName>
    </submittedName>
</protein>
<dbReference type="InterPro" id="IPR012340">
    <property type="entry name" value="NA-bd_OB-fold"/>
</dbReference>
<accession>A0A7M6DPE7</accession>
<feature type="region of interest" description="Disordered" evidence="1">
    <location>
        <begin position="349"/>
        <end position="370"/>
    </location>
</feature>
<evidence type="ECO:0000313" key="2">
    <source>
        <dbReference type="EnsemblMetazoa" id="CLYHEMP019973.2"/>
    </source>
</evidence>
<dbReference type="EnsemblMetazoa" id="CLYHEMT019973.2">
    <property type="protein sequence ID" value="CLYHEMP019973.2"/>
    <property type="gene ID" value="CLYHEMG019973"/>
</dbReference>
<dbReference type="GeneID" id="136804221"/>
<dbReference type="RefSeq" id="XP_066917023.1">
    <property type="nucleotide sequence ID" value="XM_067060922.1"/>
</dbReference>
<dbReference type="GeneID" id="136811566"/>
<dbReference type="EnsemblMetazoa" id="CLYHEMT025139.1">
    <property type="protein sequence ID" value="CLYHEMP025139.1"/>
    <property type="gene ID" value="CLYHEMG025139"/>
</dbReference>
<dbReference type="Proteomes" id="UP000594262">
    <property type="component" value="Unplaced"/>
</dbReference>
<dbReference type="SUPFAM" id="SSF50249">
    <property type="entry name" value="Nucleic acid-binding proteins"/>
    <property type="match status" value="1"/>
</dbReference>
<dbReference type="RefSeq" id="XP_066924288.1">
    <property type="nucleotide sequence ID" value="XM_067068187.1"/>
</dbReference>
<dbReference type="Gene3D" id="2.40.50.140">
    <property type="entry name" value="Nucleic acid-binding proteins"/>
    <property type="match status" value="1"/>
</dbReference>
<keyword evidence="3" id="KW-1185">Reference proteome</keyword>
<name>A0A7M6DPE7_9CNID</name>
<evidence type="ECO:0000256" key="1">
    <source>
        <dbReference type="SAM" id="MobiDB-lite"/>
    </source>
</evidence>
<organism evidence="2 3">
    <name type="scientific">Clytia hemisphaerica</name>
    <dbReference type="NCBI Taxonomy" id="252671"/>
    <lineage>
        <taxon>Eukaryota</taxon>
        <taxon>Metazoa</taxon>
        <taxon>Cnidaria</taxon>
        <taxon>Hydrozoa</taxon>
        <taxon>Hydroidolina</taxon>
        <taxon>Leptothecata</taxon>
        <taxon>Obeliida</taxon>
        <taxon>Clytiidae</taxon>
        <taxon>Clytia</taxon>
    </lineage>
</organism>
<reference evidence="2" key="1">
    <citation type="submission" date="2021-01" db="UniProtKB">
        <authorList>
            <consortium name="EnsemblMetazoa"/>
        </authorList>
    </citation>
    <scope>IDENTIFICATION</scope>
</reference>
<dbReference type="OrthoDB" id="6038263at2759"/>
<evidence type="ECO:0000313" key="3">
    <source>
        <dbReference type="Proteomes" id="UP000594262"/>
    </source>
</evidence>